<dbReference type="CDD" id="cd00093">
    <property type="entry name" value="HTH_XRE"/>
    <property type="match status" value="1"/>
</dbReference>
<evidence type="ECO:0000313" key="3">
    <source>
        <dbReference type="EMBL" id="SDF30415.1"/>
    </source>
</evidence>
<sequence>MKLTKLKLARLRAGLKQTELAKMLGVSPSYINKIENNAVKPTMELLFKLCRLLDISPYELD</sequence>
<proteinExistence type="predicted"/>
<reference evidence="4" key="1">
    <citation type="submission" date="2016-10" db="EMBL/GenBank/DDBJ databases">
        <authorList>
            <person name="Varghese N."/>
            <person name="Submissions S."/>
        </authorList>
    </citation>
    <scope>NUCLEOTIDE SEQUENCE [LARGE SCALE GENOMIC DNA]</scope>
    <source>
        <strain evidence="4">DSM 23256</strain>
    </source>
</reference>
<accession>A0A1G7K008</accession>
<dbReference type="STRING" id="1123285.SAMN05660235_01145"/>
<evidence type="ECO:0000256" key="1">
    <source>
        <dbReference type="ARBA" id="ARBA00023125"/>
    </source>
</evidence>
<dbReference type="PROSITE" id="PS50943">
    <property type="entry name" value="HTH_CROC1"/>
    <property type="match status" value="1"/>
</dbReference>
<dbReference type="OrthoDB" id="1683779at2"/>
<dbReference type="InterPro" id="IPR010982">
    <property type="entry name" value="Lambda_DNA-bd_dom_sf"/>
</dbReference>
<dbReference type="Pfam" id="PF01381">
    <property type="entry name" value="HTH_3"/>
    <property type="match status" value="1"/>
</dbReference>
<evidence type="ECO:0000313" key="4">
    <source>
        <dbReference type="Proteomes" id="UP000243333"/>
    </source>
</evidence>
<protein>
    <submittedName>
        <fullName evidence="3">DNA-binding transcriptional regulator, XRE-family HTH domain</fullName>
    </submittedName>
</protein>
<dbReference type="Proteomes" id="UP000243333">
    <property type="component" value="Unassembled WGS sequence"/>
</dbReference>
<dbReference type="AlphaFoldDB" id="A0A1G7K008"/>
<gene>
    <name evidence="3" type="ORF">SAMN05660235_01145</name>
</gene>
<organism evidence="3 4">
    <name type="scientific">Sporolituus thermophilus DSM 23256</name>
    <dbReference type="NCBI Taxonomy" id="1123285"/>
    <lineage>
        <taxon>Bacteria</taxon>
        <taxon>Bacillati</taxon>
        <taxon>Bacillota</taxon>
        <taxon>Negativicutes</taxon>
        <taxon>Selenomonadales</taxon>
        <taxon>Sporomusaceae</taxon>
        <taxon>Sporolituus</taxon>
    </lineage>
</organism>
<name>A0A1G7K008_9FIRM</name>
<dbReference type="InterPro" id="IPR001387">
    <property type="entry name" value="Cro/C1-type_HTH"/>
</dbReference>
<dbReference type="EMBL" id="FNBU01000006">
    <property type="protein sequence ID" value="SDF30415.1"/>
    <property type="molecule type" value="Genomic_DNA"/>
</dbReference>
<evidence type="ECO:0000259" key="2">
    <source>
        <dbReference type="PROSITE" id="PS50943"/>
    </source>
</evidence>
<keyword evidence="1 3" id="KW-0238">DNA-binding</keyword>
<keyword evidence="4" id="KW-1185">Reference proteome</keyword>
<dbReference type="SUPFAM" id="SSF47413">
    <property type="entry name" value="lambda repressor-like DNA-binding domains"/>
    <property type="match status" value="1"/>
</dbReference>
<dbReference type="PANTHER" id="PTHR46558:SF4">
    <property type="entry name" value="DNA-BIDING PHAGE PROTEIN"/>
    <property type="match status" value="1"/>
</dbReference>
<dbReference type="PANTHER" id="PTHR46558">
    <property type="entry name" value="TRACRIPTIONAL REGULATORY PROTEIN-RELATED-RELATED"/>
    <property type="match status" value="1"/>
</dbReference>
<dbReference type="RefSeq" id="WP_093688950.1">
    <property type="nucleotide sequence ID" value="NZ_FNBU01000006.1"/>
</dbReference>
<dbReference type="SMART" id="SM00530">
    <property type="entry name" value="HTH_XRE"/>
    <property type="match status" value="1"/>
</dbReference>
<feature type="domain" description="HTH cro/C1-type" evidence="2">
    <location>
        <begin position="6"/>
        <end position="60"/>
    </location>
</feature>
<dbReference type="Gene3D" id="1.10.260.40">
    <property type="entry name" value="lambda repressor-like DNA-binding domains"/>
    <property type="match status" value="1"/>
</dbReference>
<dbReference type="GO" id="GO:0003677">
    <property type="term" value="F:DNA binding"/>
    <property type="evidence" value="ECO:0007669"/>
    <property type="project" value="UniProtKB-KW"/>
</dbReference>